<dbReference type="GO" id="GO:0033615">
    <property type="term" value="P:mitochondrial proton-transporting ATP synthase complex assembly"/>
    <property type="evidence" value="ECO:0007669"/>
    <property type="project" value="EnsemblFungi"/>
</dbReference>
<keyword evidence="3" id="KW-1185">Reference proteome</keyword>
<organism evidence="2 3">
    <name type="scientific">Lachancea lanzarotensis</name>
    <dbReference type="NCBI Taxonomy" id="1245769"/>
    <lineage>
        <taxon>Eukaryota</taxon>
        <taxon>Fungi</taxon>
        <taxon>Dikarya</taxon>
        <taxon>Ascomycota</taxon>
        <taxon>Saccharomycotina</taxon>
        <taxon>Saccharomycetes</taxon>
        <taxon>Saccharomycetales</taxon>
        <taxon>Saccharomycetaceae</taxon>
        <taxon>Lachancea</taxon>
    </lineage>
</organism>
<evidence type="ECO:0000313" key="2">
    <source>
        <dbReference type="EMBL" id="CEP61874.1"/>
    </source>
</evidence>
<dbReference type="OrthoDB" id="4082954at2759"/>
<keyword evidence="1" id="KW-0472">Membrane</keyword>
<dbReference type="EMBL" id="LN736363">
    <property type="protein sequence ID" value="CEP61874.1"/>
    <property type="molecule type" value="Genomic_DNA"/>
</dbReference>
<reference evidence="2 3" key="1">
    <citation type="submission" date="2014-12" db="EMBL/GenBank/DDBJ databases">
        <authorList>
            <person name="Neuveglise Cecile"/>
        </authorList>
    </citation>
    <scope>NUCLEOTIDE SEQUENCE [LARGE SCALE GENOMIC DNA]</scope>
    <source>
        <strain evidence="2 3">CBS 12615</strain>
    </source>
</reference>
<protein>
    <submittedName>
        <fullName evidence="2">LALA0S04e02652g1_1</fullName>
    </submittedName>
</protein>
<evidence type="ECO:0000256" key="1">
    <source>
        <dbReference type="SAM" id="Phobius"/>
    </source>
</evidence>
<dbReference type="GeneID" id="34685317"/>
<sequence>MLQARTWCVKALRIQSRRLNTTNVTNIKSLEDLARLGSLDNVDPELVRRLINERTNQLNTQNELDMLKQIQADEKQQQQVVLKKFVRPMWIVLLLSSFFYLGGHYIWWKLEYDEREIELHKQVQALQQELDEAVKQRQNPVAVEESSSSSSVLSDNKSHNGRKWYYGWLW</sequence>
<keyword evidence="1" id="KW-0812">Transmembrane</keyword>
<proteinExistence type="predicted"/>
<dbReference type="GO" id="GO:1990524">
    <property type="term" value="C:INA complex"/>
    <property type="evidence" value="ECO:0007669"/>
    <property type="project" value="EnsemblFungi"/>
</dbReference>
<dbReference type="GO" id="GO:1990677">
    <property type="term" value="C:mitochondrial inner membrane assembly complex"/>
    <property type="evidence" value="ECO:0007669"/>
    <property type="project" value="EnsemblFungi"/>
</dbReference>
<dbReference type="Proteomes" id="UP000054304">
    <property type="component" value="Unassembled WGS sequence"/>
</dbReference>
<evidence type="ECO:0000313" key="3">
    <source>
        <dbReference type="Proteomes" id="UP000054304"/>
    </source>
</evidence>
<dbReference type="AlphaFoldDB" id="A0A0C7MPQ9"/>
<accession>A0A0C7MPQ9</accession>
<dbReference type="HOGENOM" id="CLU_127263_1_0_1"/>
<name>A0A0C7MPQ9_9SACH</name>
<feature type="transmembrane region" description="Helical" evidence="1">
    <location>
        <begin position="89"/>
        <end position="108"/>
    </location>
</feature>
<dbReference type="RefSeq" id="XP_022628106.1">
    <property type="nucleotide sequence ID" value="XM_022772663.1"/>
</dbReference>
<gene>
    <name evidence="2" type="ORF">LALA0_S04e02652g</name>
</gene>
<keyword evidence="1" id="KW-1133">Transmembrane helix</keyword>